<accession>A0A643FH22</accession>
<dbReference type="InterPro" id="IPR003593">
    <property type="entry name" value="AAA+_ATPase"/>
</dbReference>
<dbReference type="Pfam" id="PF00005">
    <property type="entry name" value="ABC_tran"/>
    <property type="match status" value="1"/>
</dbReference>
<evidence type="ECO:0000256" key="10">
    <source>
        <dbReference type="ARBA" id="ARBA00055355"/>
    </source>
</evidence>
<keyword evidence="4 13" id="KW-0812">Transmembrane</keyword>
<dbReference type="InterPro" id="IPR003439">
    <property type="entry name" value="ABC_transporter-like_ATP-bd"/>
</dbReference>
<evidence type="ECO:0000256" key="5">
    <source>
        <dbReference type="ARBA" id="ARBA00022735"/>
    </source>
</evidence>
<evidence type="ECO:0000256" key="4">
    <source>
        <dbReference type="ARBA" id="ARBA00022692"/>
    </source>
</evidence>
<organism evidence="17 18">
    <name type="scientific">Ideonella dechloratans</name>
    <dbReference type="NCBI Taxonomy" id="36863"/>
    <lineage>
        <taxon>Bacteria</taxon>
        <taxon>Pseudomonadati</taxon>
        <taxon>Pseudomonadota</taxon>
        <taxon>Betaproteobacteria</taxon>
        <taxon>Burkholderiales</taxon>
        <taxon>Sphaerotilaceae</taxon>
        <taxon>Ideonella</taxon>
    </lineage>
</organism>
<keyword evidence="6" id="KW-0547">Nucleotide-binding</keyword>
<evidence type="ECO:0000256" key="7">
    <source>
        <dbReference type="ARBA" id="ARBA00022840"/>
    </source>
</evidence>
<dbReference type="SMART" id="SM00382">
    <property type="entry name" value="AAA"/>
    <property type="match status" value="1"/>
</dbReference>
<evidence type="ECO:0000256" key="2">
    <source>
        <dbReference type="ARBA" id="ARBA00022448"/>
    </source>
</evidence>
<keyword evidence="18" id="KW-1185">Reference proteome</keyword>
<dbReference type="Gene3D" id="3.90.70.10">
    <property type="entry name" value="Cysteine proteinases"/>
    <property type="match status" value="1"/>
</dbReference>
<keyword evidence="5" id="KW-0204">Cytolysis</keyword>
<proteinExistence type="inferred from homology"/>
<dbReference type="GO" id="GO:0006508">
    <property type="term" value="P:proteolysis"/>
    <property type="evidence" value="ECO:0007669"/>
    <property type="project" value="InterPro"/>
</dbReference>
<dbReference type="Pfam" id="PF00664">
    <property type="entry name" value="ABC_membrane"/>
    <property type="match status" value="1"/>
</dbReference>
<name>A0A643FH22_IDEDE</name>
<sequence length="715" mass="77730">MTEPTPDAGTEALRGLRTSWGRRRVPLVLQTEAAECGLACLAMVAGAHGLDTDLPALRSRFQISMKGATAADVCEMGAALGLAPRALRAEPAQLAQLSLPAVLHWDLNHFVVLAGLKRGVATVHDPARGVRRMSLAELSPHFSGVALEFTPTAAFVPRRERQPVRLRELMGRVLGWKRALGQVLLLALALELLVLGSPFFLQWVVDSALPTGDRDLLLTLGVGFGGLVLLQSVAAAARSWAVLHLSSTLKLQWLGQVFAHLLRLPLEWFERRHTGDVWSRFAAVQQIQDALSMQFSEAVIDGLMVLLTLVLMLAYSPTLTAVAVAAVALYAVLRWALYRPMKEASEEALVHEARKSSHFLESLRGVGAIKLFNAQGRRQSRFLNLVVDAMNASLVARRHELVLSVGQRLIFGLERVAVVWLGGLAVMDQQISTGMLFAFLAYQEQFATRFGALIDKAGELQLLRLQGERLADIVRTPPEEDAGAPLPAGTELTGRLTVRGLHFRYADVEAEVLQDISFSVAPGESVAITGPSGGGKTTLLKLLLGIYAPQGGEVCIDGLPLARLGRARWRSLIGTVMQDEPLFAGSIADNIAFFAPDPDRDWIEACARQAAVHEEILAMPMGYATLVGDMGTSLSGGQKQRILLARALYKRPRILLLDEATSALDVDRERLVNQAVQQLQLTRIIVAHRPETIASAQRVLVLKDGRLIEDRPVGG</sequence>
<keyword evidence="7" id="KW-0067">ATP-binding</keyword>
<reference evidence="17 18" key="1">
    <citation type="submission" date="2019-09" db="EMBL/GenBank/DDBJ databases">
        <title>Draft genome sequences of 48 bacterial type strains from the CCUG.</title>
        <authorList>
            <person name="Tunovic T."/>
            <person name="Pineiro-Iglesias B."/>
            <person name="Unosson C."/>
            <person name="Inganas E."/>
            <person name="Ohlen M."/>
            <person name="Cardew S."/>
            <person name="Jensie-Markopoulos S."/>
            <person name="Salva-Serra F."/>
            <person name="Jaen-Luchoro D."/>
            <person name="Karlsson R."/>
            <person name="Svensson-Stadler L."/>
            <person name="Chun J."/>
            <person name="Moore E."/>
        </authorList>
    </citation>
    <scope>NUCLEOTIDE SEQUENCE [LARGE SCALE GENOMIC DNA]</scope>
    <source>
        <strain evidence="17 18">CCUG 30977</strain>
    </source>
</reference>
<gene>
    <name evidence="17" type="ORF">F7Q92_03250</name>
</gene>
<evidence type="ECO:0000259" key="15">
    <source>
        <dbReference type="PROSITE" id="PS50929"/>
    </source>
</evidence>
<dbReference type="PROSITE" id="PS00211">
    <property type="entry name" value="ABC_TRANSPORTER_1"/>
    <property type="match status" value="1"/>
</dbReference>
<dbReference type="GO" id="GO:0031640">
    <property type="term" value="P:killing of cells of another organism"/>
    <property type="evidence" value="ECO:0007669"/>
    <property type="project" value="UniProtKB-KW"/>
</dbReference>
<feature type="domain" description="ABC transmembrane type-1" evidence="15">
    <location>
        <begin position="183"/>
        <end position="462"/>
    </location>
</feature>
<dbReference type="GO" id="GO:0140359">
    <property type="term" value="F:ABC-type transporter activity"/>
    <property type="evidence" value="ECO:0007669"/>
    <property type="project" value="InterPro"/>
</dbReference>
<dbReference type="Pfam" id="PF03412">
    <property type="entry name" value="Peptidase_C39"/>
    <property type="match status" value="1"/>
</dbReference>
<dbReference type="PROSITE" id="PS50929">
    <property type="entry name" value="ABC_TM1F"/>
    <property type="match status" value="1"/>
</dbReference>
<keyword evidence="2" id="KW-0813">Transport</keyword>
<feature type="transmembrane region" description="Helical" evidence="13">
    <location>
        <begin position="216"/>
        <end position="237"/>
    </location>
</feature>
<evidence type="ECO:0000256" key="6">
    <source>
        <dbReference type="ARBA" id="ARBA00022741"/>
    </source>
</evidence>
<dbReference type="Gene3D" id="3.40.50.300">
    <property type="entry name" value="P-loop containing nucleotide triphosphate hydrolases"/>
    <property type="match status" value="1"/>
</dbReference>
<keyword evidence="8 13" id="KW-1133">Transmembrane helix</keyword>
<evidence type="ECO:0000256" key="13">
    <source>
        <dbReference type="SAM" id="Phobius"/>
    </source>
</evidence>
<dbReference type="GO" id="GO:0034040">
    <property type="term" value="F:ATPase-coupled lipid transmembrane transporter activity"/>
    <property type="evidence" value="ECO:0007669"/>
    <property type="project" value="TreeGrafter"/>
</dbReference>
<dbReference type="PROSITE" id="PS50893">
    <property type="entry name" value="ABC_TRANSPORTER_2"/>
    <property type="match status" value="1"/>
</dbReference>
<dbReference type="RefSeq" id="WP_151122482.1">
    <property type="nucleotide sequence ID" value="NZ_CP088081.1"/>
</dbReference>
<dbReference type="PANTHER" id="PTHR24221">
    <property type="entry name" value="ATP-BINDING CASSETTE SUB-FAMILY B"/>
    <property type="match status" value="1"/>
</dbReference>
<dbReference type="AlphaFoldDB" id="A0A643FH22"/>
<dbReference type="SUPFAM" id="SSF52540">
    <property type="entry name" value="P-loop containing nucleoside triphosphate hydrolases"/>
    <property type="match status" value="1"/>
</dbReference>
<dbReference type="PROSITE" id="PS50990">
    <property type="entry name" value="PEPTIDASE_C39"/>
    <property type="match status" value="1"/>
</dbReference>
<comment type="similarity">
    <text evidence="11">Belongs to the ABC transporter superfamily. Cyclolysin exporter (TC 3.A.1.109.2) family.</text>
</comment>
<evidence type="ECO:0000259" key="14">
    <source>
        <dbReference type="PROSITE" id="PS50893"/>
    </source>
</evidence>
<dbReference type="InterPro" id="IPR036640">
    <property type="entry name" value="ABC1_TM_sf"/>
</dbReference>
<dbReference type="PANTHER" id="PTHR24221:SF606">
    <property type="entry name" value="COLICIN V SECRETION-PROCESSING ATP-BINDING PROTEIN"/>
    <property type="match status" value="1"/>
</dbReference>
<dbReference type="GO" id="GO:0016887">
    <property type="term" value="F:ATP hydrolysis activity"/>
    <property type="evidence" value="ECO:0007669"/>
    <property type="project" value="InterPro"/>
</dbReference>
<keyword evidence="5" id="KW-0354">Hemolysis</keyword>
<comment type="caution">
    <text evidence="17">The sequence shown here is derived from an EMBL/GenBank/DDBJ whole genome shotgun (WGS) entry which is preliminary data.</text>
</comment>
<evidence type="ECO:0000256" key="9">
    <source>
        <dbReference type="ARBA" id="ARBA00023136"/>
    </source>
</evidence>
<dbReference type="InterPro" id="IPR039421">
    <property type="entry name" value="Type_1_exporter"/>
</dbReference>
<keyword evidence="3" id="KW-1003">Cell membrane</keyword>
<dbReference type="InterPro" id="IPR017871">
    <property type="entry name" value="ABC_transporter-like_CS"/>
</dbReference>
<dbReference type="OrthoDB" id="8554730at2"/>
<evidence type="ECO:0000256" key="8">
    <source>
        <dbReference type="ARBA" id="ARBA00022989"/>
    </source>
</evidence>
<dbReference type="Gene3D" id="1.20.1560.10">
    <property type="entry name" value="ABC transporter type 1, transmembrane domain"/>
    <property type="match status" value="1"/>
</dbReference>
<feature type="domain" description="ABC transporter" evidence="14">
    <location>
        <begin position="496"/>
        <end position="713"/>
    </location>
</feature>
<dbReference type="InterPro" id="IPR011527">
    <property type="entry name" value="ABC1_TM_dom"/>
</dbReference>
<dbReference type="GO" id="GO:0005524">
    <property type="term" value="F:ATP binding"/>
    <property type="evidence" value="ECO:0007669"/>
    <property type="project" value="UniProtKB-KW"/>
</dbReference>
<evidence type="ECO:0000313" key="18">
    <source>
        <dbReference type="Proteomes" id="UP000430120"/>
    </source>
</evidence>
<feature type="domain" description="Peptidase C39" evidence="16">
    <location>
        <begin position="30"/>
        <end position="149"/>
    </location>
</feature>
<evidence type="ECO:0000256" key="3">
    <source>
        <dbReference type="ARBA" id="ARBA00022475"/>
    </source>
</evidence>
<dbReference type="InterPro" id="IPR005074">
    <property type="entry name" value="Peptidase_C39"/>
</dbReference>
<feature type="transmembrane region" description="Helical" evidence="13">
    <location>
        <begin position="179"/>
        <end position="204"/>
    </location>
</feature>
<protein>
    <recommendedName>
        <fullName evidence="12">Cyclolysin secretion/processing ATP-binding protein CyaB</fullName>
    </recommendedName>
</protein>
<comment type="function">
    <text evidence="10">Involved in the export of calmodulin-sensitive adenylate cyclase-hemolysin (cyclolysin).</text>
</comment>
<dbReference type="Proteomes" id="UP000430120">
    <property type="component" value="Unassembled WGS sequence"/>
</dbReference>
<comment type="subcellular location">
    <subcellularLocation>
        <location evidence="1">Cell membrane</location>
        <topology evidence="1">Multi-pass membrane protein</topology>
    </subcellularLocation>
</comment>
<dbReference type="GO" id="GO:0008233">
    <property type="term" value="F:peptidase activity"/>
    <property type="evidence" value="ECO:0007669"/>
    <property type="project" value="InterPro"/>
</dbReference>
<dbReference type="GO" id="GO:0005886">
    <property type="term" value="C:plasma membrane"/>
    <property type="evidence" value="ECO:0007669"/>
    <property type="project" value="UniProtKB-SubCell"/>
</dbReference>
<feature type="transmembrane region" description="Helical" evidence="13">
    <location>
        <begin position="321"/>
        <end position="337"/>
    </location>
</feature>
<dbReference type="FunFam" id="3.40.50.300:FF:000299">
    <property type="entry name" value="ABC transporter ATP-binding protein/permease"/>
    <property type="match status" value="1"/>
</dbReference>
<evidence type="ECO:0000313" key="17">
    <source>
        <dbReference type="EMBL" id="KAB0584542.1"/>
    </source>
</evidence>
<evidence type="ECO:0000256" key="11">
    <source>
        <dbReference type="ARBA" id="ARBA00061173"/>
    </source>
</evidence>
<dbReference type="SUPFAM" id="SSF90123">
    <property type="entry name" value="ABC transporter transmembrane region"/>
    <property type="match status" value="1"/>
</dbReference>
<dbReference type="InterPro" id="IPR027417">
    <property type="entry name" value="P-loop_NTPase"/>
</dbReference>
<dbReference type="CDD" id="cd18567">
    <property type="entry name" value="ABC_6TM_CvaB_RaxB_like"/>
    <property type="match status" value="1"/>
</dbReference>
<dbReference type="EMBL" id="VZPB01000005">
    <property type="protein sequence ID" value="KAB0584542.1"/>
    <property type="molecule type" value="Genomic_DNA"/>
</dbReference>
<evidence type="ECO:0000259" key="16">
    <source>
        <dbReference type="PROSITE" id="PS50990"/>
    </source>
</evidence>
<keyword evidence="9 13" id="KW-0472">Membrane</keyword>
<evidence type="ECO:0000256" key="12">
    <source>
        <dbReference type="ARBA" id="ARBA00072252"/>
    </source>
</evidence>
<evidence type="ECO:0000256" key="1">
    <source>
        <dbReference type="ARBA" id="ARBA00004651"/>
    </source>
</evidence>